<dbReference type="PANTHER" id="PTHR47623:SF1">
    <property type="entry name" value="OS09G0287300 PROTEIN"/>
    <property type="match status" value="1"/>
</dbReference>
<gene>
    <name evidence="3" type="primary">gpmA</name>
    <name evidence="3" type="ORF">ETAA8_38400</name>
</gene>
<protein>
    <submittedName>
        <fullName evidence="3">2,3-bisphosphoglycerate-dependent phosphoglycerate mutase</fullName>
        <ecNumber evidence="3">5.4.2.11</ecNumber>
    </submittedName>
</protein>
<evidence type="ECO:0000256" key="2">
    <source>
        <dbReference type="SAM" id="MobiDB-lite"/>
    </source>
</evidence>
<dbReference type="SUPFAM" id="SSF53254">
    <property type="entry name" value="Phosphoglycerate mutase-like"/>
    <property type="match status" value="1"/>
</dbReference>
<evidence type="ECO:0000313" key="3">
    <source>
        <dbReference type="EMBL" id="QDU28735.1"/>
    </source>
</evidence>
<feature type="region of interest" description="Disordered" evidence="2">
    <location>
        <begin position="15"/>
        <end position="34"/>
    </location>
</feature>
<dbReference type="EC" id="5.4.2.11" evidence="3"/>
<dbReference type="Gene3D" id="3.40.50.1240">
    <property type="entry name" value="Phosphoglycerate mutase-like"/>
    <property type="match status" value="1"/>
</dbReference>
<sequence>MKTLLLLRHAKSSWKDSDLDDHDRPLNKRGKRDAPRMGKLLLDENLLPNLIVCSSAKRTRRTAELVAEASGYREETRITGDLYEAWADRLLAIINALPAEAARVLLVGHNPGLEELLESVTGNYRPLSTASLAWLEYPVEHWREITRETRAELKQLWQPRELE</sequence>
<dbReference type="OrthoDB" id="9781415at2"/>
<keyword evidence="3" id="KW-0413">Isomerase</keyword>
<dbReference type="Proteomes" id="UP000315017">
    <property type="component" value="Chromosome"/>
</dbReference>
<evidence type="ECO:0000313" key="4">
    <source>
        <dbReference type="Proteomes" id="UP000315017"/>
    </source>
</evidence>
<accession>A0A517YER3</accession>
<dbReference type="PANTHER" id="PTHR47623">
    <property type="entry name" value="OS09G0287300 PROTEIN"/>
    <property type="match status" value="1"/>
</dbReference>
<reference evidence="3 4" key="1">
    <citation type="submission" date="2019-02" db="EMBL/GenBank/DDBJ databases">
        <title>Deep-cultivation of Planctomycetes and their phenomic and genomic characterization uncovers novel biology.</title>
        <authorList>
            <person name="Wiegand S."/>
            <person name="Jogler M."/>
            <person name="Boedeker C."/>
            <person name="Pinto D."/>
            <person name="Vollmers J."/>
            <person name="Rivas-Marin E."/>
            <person name="Kohn T."/>
            <person name="Peeters S.H."/>
            <person name="Heuer A."/>
            <person name="Rast P."/>
            <person name="Oberbeckmann S."/>
            <person name="Bunk B."/>
            <person name="Jeske O."/>
            <person name="Meyerdierks A."/>
            <person name="Storesund J.E."/>
            <person name="Kallscheuer N."/>
            <person name="Luecker S."/>
            <person name="Lage O.M."/>
            <person name="Pohl T."/>
            <person name="Merkel B.J."/>
            <person name="Hornburger P."/>
            <person name="Mueller R.-W."/>
            <person name="Bruemmer F."/>
            <person name="Labrenz M."/>
            <person name="Spormann A.M."/>
            <person name="Op den Camp H."/>
            <person name="Overmann J."/>
            <person name="Amann R."/>
            <person name="Jetten M.S.M."/>
            <person name="Mascher T."/>
            <person name="Medema M.H."/>
            <person name="Devos D.P."/>
            <person name="Kaster A.-K."/>
            <person name="Ovreas L."/>
            <person name="Rohde M."/>
            <person name="Galperin M.Y."/>
            <person name="Jogler C."/>
        </authorList>
    </citation>
    <scope>NUCLEOTIDE SEQUENCE [LARGE SCALE GENOMIC DNA]</scope>
    <source>
        <strain evidence="3 4">ETA_A8</strain>
    </source>
</reference>
<organism evidence="3 4">
    <name type="scientific">Anatilimnocola aggregata</name>
    <dbReference type="NCBI Taxonomy" id="2528021"/>
    <lineage>
        <taxon>Bacteria</taxon>
        <taxon>Pseudomonadati</taxon>
        <taxon>Planctomycetota</taxon>
        <taxon>Planctomycetia</taxon>
        <taxon>Pirellulales</taxon>
        <taxon>Pirellulaceae</taxon>
        <taxon>Anatilimnocola</taxon>
    </lineage>
</organism>
<dbReference type="InterPro" id="IPR029033">
    <property type="entry name" value="His_PPase_superfam"/>
</dbReference>
<dbReference type="KEGG" id="aagg:ETAA8_38400"/>
<dbReference type="InterPro" id="IPR013078">
    <property type="entry name" value="His_Pase_superF_clade-1"/>
</dbReference>
<dbReference type="CDD" id="cd07067">
    <property type="entry name" value="HP_PGM_like"/>
    <property type="match status" value="1"/>
</dbReference>
<dbReference type="GO" id="GO:0004619">
    <property type="term" value="F:phosphoglycerate mutase activity"/>
    <property type="evidence" value="ECO:0007669"/>
    <property type="project" value="UniProtKB-EC"/>
</dbReference>
<evidence type="ECO:0000256" key="1">
    <source>
        <dbReference type="PIRSR" id="PIRSR613078-2"/>
    </source>
</evidence>
<feature type="binding site" evidence="1">
    <location>
        <position position="58"/>
    </location>
    <ligand>
        <name>substrate</name>
    </ligand>
</feature>
<keyword evidence="4" id="KW-1185">Reference proteome</keyword>
<dbReference type="RefSeq" id="WP_145091511.1">
    <property type="nucleotide sequence ID" value="NZ_CP036274.1"/>
</dbReference>
<proteinExistence type="predicted"/>
<dbReference type="SMART" id="SM00855">
    <property type="entry name" value="PGAM"/>
    <property type="match status" value="1"/>
</dbReference>
<dbReference type="AlphaFoldDB" id="A0A517YER3"/>
<name>A0A517YER3_9BACT</name>
<dbReference type="EMBL" id="CP036274">
    <property type="protein sequence ID" value="QDU28735.1"/>
    <property type="molecule type" value="Genomic_DNA"/>
</dbReference>
<dbReference type="Pfam" id="PF00300">
    <property type="entry name" value="His_Phos_1"/>
    <property type="match status" value="1"/>
</dbReference>